<comment type="caution">
    <text evidence="2">The sequence shown here is derived from an EMBL/GenBank/DDBJ whole genome shotgun (WGS) entry which is preliminary data.</text>
</comment>
<name>A0ABN7VQK4_GIGMA</name>
<gene>
    <name evidence="2" type="ORF">GMARGA_LOCUS21523</name>
</gene>
<evidence type="ECO:0000256" key="1">
    <source>
        <dbReference type="SAM" id="Coils"/>
    </source>
</evidence>
<organism evidence="2 3">
    <name type="scientific">Gigaspora margarita</name>
    <dbReference type="NCBI Taxonomy" id="4874"/>
    <lineage>
        <taxon>Eukaryota</taxon>
        <taxon>Fungi</taxon>
        <taxon>Fungi incertae sedis</taxon>
        <taxon>Mucoromycota</taxon>
        <taxon>Glomeromycotina</taxon>
        <taxon>Glomeromycetes</taxon>
        <taxon>Diversisporales</taxon>
        <taxon>Gigasporaceae</taxon>
        <taxon>Gigaspora</taxon>
    </lineage>
</organism>
<dbReference type="EMBL" id="CAJVQB010019932">
    <property type="protein sequence ID" value="CAG8792835.1"/>
    <property type="molecule type" value="Genomic_DNA"/>
</dbReference>
<keyword evidence="1" id="KW-0175">Coiled coil</keyword>
<keyword evidence="3" id="KW-1185">Reference proteome</keyword>
<accession>A0ABN7VQK4</accession>
<evidence type="ECO:0000313" key="3">
    <source>
        <dbReference type="Proteomes" id="UP000789901"/>
    </source>
</evidence>
<dbReference type="Proteomes" id="UP000789901">
    <property type="component" value="Unassembled WGS sequence"/>
</dbReference>
<evidence type="ECO:0000313" key="2">
    <source>
        <dbReference type="EMBL" id="CAG8792835.1"/>
    </source>
</evidence>
<proteinExistence type="predicted"/>
<reference evidence="2 3" key="1">
    <citation type="submission" date="2021-06" db="EMBL/GenBank/DDBJ databases">
        <authorList>
            <person name="Kallberg Y."/>
            <person name="Tangrot J."/>
            <person name="Rosling A."/>
        </authorList>
    </citation>
    <scope>NUCLEOTIDE SEQUENCE [LARGE SCALE GENOMIC DNA]</scope>
    <source>
        <strain evidence="2 3">120-4 pot B 10/14</strain>
    </source>
</reference>
<protein>
    <submittedName>
        <fullName evidence="2">10365_t:CDS:1</fullName>
    </submittedName>
</protein>
<sequence>MSETTIKFLLDDFKLINNPGSIDVLQLDLFEPQELEENMISYFIFVGPTLELNKIFHHRNISEKHALLGKKISFKLKEGRSSDQFYNYENSATSKSNLKSSHEGGTKIEKDCLLLSVFDSKEEKNDISSFEISNENSALTIEKDYLIDILKINPASEEKIAELDAEIKKFEEKAGNDENKKWA</sequence>
<feature type="coiled-coil region" evidence="1">
    <location>
        <begin position="153"/>
        <end position="180"/>
    </location>
</feature>